<feature type="transmembrane region" description="Helical" evidence="1">
    <location>
        <begin position="64"/>
        <end position="84"/>
    </location>
</feature>
<proteinExistence type="predicted"/>
<evidence type="ECO:0000313" key="3">
    <source>
        <dbReference type="Proteomes" id="UP000245212"/>
    </source>
</evidence>
<keyword evidence="3" id="KW-1185">Reference proteome</keyword>
<dbReference type="RefSeq" id="WP_109061878.1">
    <property type="nucleotide sequence ID" value="NZ_QETA01000003.1"/>
</dbReference>
<keyword evidence="1" id="KW-0472">Membrane</keyword>
<dbReference type="Proteomes" id="UP000245212">
    <property type="component" value="Unassembled WGS sequence"/>
</dbReference>
<gene>
    <name evidence="2" type="ORF">DD235_09775</name>
</gene>
<keyword evidence="1" id="KW-0812">Transmembrane</keyword>
<comment type="caution">
    <text evidence="2">The sequence shown here is derived from an EMBL/GenBank/DDBJ whole genome shotgun (WGS) entry which is preliminary data.</text>
</comment>
<name>A0A2V1K0R5_9BURK</name>
<dbReference type="Pfam" id="PF19592">
    <property type="entry name" value="DUF6097"/>
    <property type="match status" value="1"/>
</dbReference>
<accession>A0A2V1K0R5</accession>
<evidence type="ECO:0000256" key="1">
    <source>
        <dbReference type="SAM" id="Phobius"/>
    </source>
</evidence>
<reference evidence="3" key="1">
    <citation type="submission" date="2018-05" db="EMBL/GenBank/DDBJ databases">
        <authorList>
            <person name="Li Y."/>
        </authorList>
    </citation>
    <scope>NUCLEOTIDE SEQUENCE [LARGE SCALE GENOMIC DNA]</scope>
    <source>
        <strain evidence="3">3d-2-2</strain>
    </source>
</reference>
<organism evidence="2 3">
    <name type="scientific">Corticimicrobacter populi</name>
    <dbReference type="NCBI Taxonomy" id="2175229"/>
    <lineage>
        <taxon>Bacteria</taxon>
        <taxon>Pseudomonadati</taxon>
        <taxon>Pseudomonadota</taxon>
        <taxon>Betaproteobacteria</taxon>
        <taxon>Burkholderiales</taxon>
        <taxon>Alcaligenaceae</taxon>
        <taxon>Corticimicrobacter</taxon>
    </lineage>
</organism>
<dbReference type="EMBL" id="QETA01000003">
    <property type="protein sequence ID" value="PWF23264.1"/>
    <property type="molecule type" value="Genomic_DNA"/>
</dbReference>
<evidence type="ECO:0000313" key="2">
    <source>
        <dbReference type="EMBL" id="PWF23264.1"/>
    </source>
</evidence>
<dbReference type="InterPro" id="IPR046079">
    <property type="entry name" value="DUF6097"/>
</dbReference>
<protein>
    <submittedName>
        <fullName evidence="2">Uncharacterized protein</fullName>
    </submittedName>
</protein>
<sequence length="160" mass="17443">MLGNIKSLGTVLDNAEVLKEVHRRIEQQRVPVASRDDIGPQLVELDRYMGTAAFTGLHARANKANLWSGVVALPILFYGLLLAFDSIVRKLGVGVDSAALLQAVNLWLINNLLLVGAWAILVAGVIFYFKWLNGKVEEAKLALVDAFFEKTEPTAPFGGV</sequence>
<keyword evidence="1" id="KW-1133">Transmembrane helix</keyword>
<dbReference type="AlphaFoldDB" id="A0A2V1K0R5"/>
<feature type="transmembrane region" description="Helical" evidence="1">
    <location>
        <begin position="104"/>
        <end position="129"/>
    </location>
</feature>